<dbReference type="InterPro" id="IPR007711">
    <property type="entry name" value="HigB-1"/>
</dbReference>
<reference evidence="2" key="1">
    <citation type="submission" date="2006-01" db="EMBL/GenBank/DDBJ databases">
        <title>Genome of the cyst-dividing bacterium Ramlibacter tataouinensis.</title>
        <authorList>
            <person name="Barakat M."/>
            <person name="Ortet P."/>
            <person name="De Luca G."/>
            <person name="Jourlin-Castelli C."/>
            <person name="Ansaldi M."/>
            <person name="Py B."/>
            <person name="Fichant G."/>
            <person name="Coutinho P."/>
            <person name="Voulhoux R."/>
            <person name="Bastien O."/>
            <person name="Roy S."/>
            <person name="Marechal E."/>
            <person name="Henrissat B."/>
            <person name="Quentin Y."/>
            <person name="Noirot P."/>
            <person name="Filloux A."/>
            <person name="Mejean V."/>
            <person name="DuBow M."/>
            <person name="Barras F."/>
            <person name="Heulin T."/>
        </authorList>
    </citation>
    <scope>NUCLEOTIDE SEQUENCE [LARGE SCALE GENOMIC DNA]</scope>
    <source>
        <strain evidence="2">ATCC BAA-407 / DSM 14655 / LMG 21543 / TTB310</strain>
    </source>
</reference>
<evidence type="ECO:0000313" key="2">
    <source>
        <dbReference type="Proteomes" id="UP000008385"/>
    </source>
</evidence>
<keyword evidence="2" id="KW-1185">Reference proteome</keyword>
<dbReference type="Gene3D" id="3.30.2310.20">
    <property type="entry name" value="RelE-like"/>
    <property type="match status" value="1"/>
</dbReference>
<dbReference type="EMBL" id="CP000245">
    <property type="protein sequence ID" value="AEG91304.1"/>
    <property type="molecule type" value="Genomic_DNA"/>
</dbReference>
<dbReference type="OrthoDB" id="9801102at2"/>
<name>F5Y426_RAMTT</name>
<organism evidence="1 2">
    <name type="scientific">Ramlibacter tataouinensis (strain ATCC BAA-407 / DSM 14655 / LMG 21543 / TTB310)</name>
    <dbReference type="NCBI Taxonomy" id="365046"/>
    <lineage>
        <taxon>Bacteria</taxon>
        <taxon>Pseudomonadati</taxon>
        <taxon>Pseudomonadota</taxon>
        <taxon>Betaproteobacteria</taxon>
        <taxon>Burkholderiales</taxon>
        <taxon>Comamonadaceae</taxon>
        <taxon>Ramlibacter</taxon>
    </lineage>
</organism>
<dbReference type="STRING" id="365046.Rta_02400"/>
<accession>F5Y426</accession>
<sequence length="92" mass="10811">MIHSFASADTQALFDSQPVKRFRNIERVARRKLLQLHAATELDSLRIPPGNRLEALKGDRKGQHSIRINEQWRVCFEWRDDGAWNVEVVDYH</sequence>
<dbReference type="RefSeq" id="WP_013899537.1">
    <property type="nucleotide sequence ID" value="NC_015677.1"/>
</dbReference>
<dbReference type="InterPro" id="IPR035093">
    <property type="entry name" value="RelE/ParE_toxin_dom_sf"/>
</dbReference>
<proteinExistence type="predicted"/>
<gene>
    <name evidence="1" type="ordered locus">Rta_02400</name>
</gene>
<dbReference type="PATRIC" id="fig|365046.3.peg.248"/>
<dbReference type="eggNOG" id="COG3549">
    <property type="taxonomic scope" value="Bacteria"/>
</dbReference>
<dbReference type="SUPFAM" id="SSF143011">
    <property type="entry name" value="RelE-like"/>
    <property type="match status" value="1"/>
</dbReference>
<dbReference type="Pfam" id="PF05015">
    <property type="entry name" value="HigB-like_toxin"/>
    <property type="match status" value="1"/>
</dbReference>
<dbReference type="PANTHER" id="PTHR40266">
    <property type="entry name" value="TOXIN HIGB-1"/>
    <property type="match status" value="1"/>
</dbReference>
<dbReference type="Proteomes" id="UP000008385">
    <property type="component" value="Chromosome"/>
</dbReference>
<dbReference type="PANTHER" id="PTHR40266:SF2">
    <property type="entry name" value="TOXIN HIGB-1"/>
    <property type="match status" value="1"/>
</dbReference>
<protein>
    <recommendedName>
        <fullName evidence="3">Excinuclease ABC subunit A</fullName>
    </recommendedName>
</protein>
<reference evidence="1 2" key="2">
    <citation type="journal article" date="2011" name="PLoS ONE">
        <title>The Cyst-Dividing Bacterium Ramlibacter tataouinensis TTB310 Genome Reveals a Well-Stocked Toolbox for Adaptation to a Desert Environment.</title>
        <authorList>
            <person name="De Luca G."/>
            <person name="Barakat M."/>
            <person name="Ortet P."/>
            <person name="Fochesato S."/>
            <person name="Jourlin-Castelli C."/>
            <person name="Ansaldi M."/>
            <person name="Py B."/>
            <person name="Fichant G."/>
            <person name="Coutinho P.M."/>
            <person name="Voulhoux R."/>
            <person name="Bastien O."/>
            <person name="Marechal E."/>
            <person name="Henrissat B."/>
            <person name="Quentin Y."/>
            <person name="Noirot P."/>
            <person name="Filloux A."/>
            <person name="Mejean V."/>
            <person name="Dubow M.S."/>
            <person name="Barras F."/>
            <person name="Barbe V."/>
            <person name="Weissenbach J."/>
            <person name="Mihalcescu I."/>
            <person name="Vermeglio A."/>
            <person name="Achouak W."/>
            <person name="Heulin T."/>
        </authorList>
    </citation>
    <scope>NUCLEOTIDE SEQUENCE [LARGE SCALE GENOMIC DNA]</scope>
    <source>
        <strain evidence="2">ATCC BAA-407 / DSM 14655 / LMG 21543 / TTB310</strain>
    </source>
</reference>
<evidence type="ECO:0008006" key="3">
    <source>
        <dbReference type="Google" id="ProtNLM"/>
    </source>
</evidence>
<dbReference type="HOGENOM" id="CLU_155111_1_1_4"/>
<dbReference type="AlphaFoldDB" id="F5Y426"/>
<evidence type="ECO:0000313" key="1">
    <source>
        <dbReference type="EMBL" id="AEG91304.1"/>
    </source>
</evidence>
<dbReference type="KEGG" id="rta:Rta_02400"/>